<dbReference type="Pfam" id="PF04909">
    <property type="entry name" value="Amidohydro_2"/>
    <property type="match status" value="1"/>
</dbReference>
<dbReference type="SUPFAM" id="SSF51556">
    <property type="entry name" value="Metallo-dependent hydrolases"/>
    <property type="match status" value="1"/>
</dbReference>
<keyword evidence="1" id="KW-0456">Lyase</keyword>
<dbReference type="STRING" id="1612624.ADU59_21465"/>
<dbReference type="AlphaFoldDB" id="A0A1C7NWM9"/>
<gene>
    <name evidence="4" type="ORF">ADU59_21465</name>
</gene>
<evidence type="ECO:0000256" key="1">
    <source>
        <dbReference type="ARBA" id="ARBA00023239"/>
    </source>
</evidence>
<protein>
    <submittedName>
        <fullName evidence="4">Amidohydrolase</fullName>
    </submittedName>
</protein>
<dbReference type="EMBL" id="LGLV01000014">
    <property type="protein sequence ID" value="OBZ93427.1"/>
    <property type="molecule type" value="Genomic_DNA"/>
</dbReference>
<dbReference type="InterPro" id="IPR032466">
    <property type="entry name" value="Metal_Hydrolase"/>
</dbReference>
<organism evidence="4 5">
    <name type="scientific">Pararhizobium polonicum</name>
    <dbReference type="NCBI Taxonomy" id="1612624"/>
    <lineage>
        <taxon>Bacteria</taxon>
        <taxon>Pseudomonadati</taxon>
        <taxon>Pseudomonadota</taxon>
        <taxon>Alphaproteobacteria</taxon>
        <taxon>Hyphomicrobiales</taxon>
        <taxon>Rhizobiaceae</taxon>
        <taxon>Rhizobium/Agrobacterium group</taxon>
        <taxon>Pararhizobium</taxon>
    </lineage>
</organism>
<feature type="compositionally biased region" description="Basic and acidic residues" evidence="2">
    <location>
        <begin position="1"/>
        <end position="20"/>
    </location>
</feature>
<dbReference type="PATRIC" id="fig|1612624.7.peg.1944"/>
<name>A0A1C7NWM9_9HYPH</name>
<evidence type="ECO:0000259" key="3">
    <source>
        <dbReference type="Pfam" id="PF04909"/>
    </source>
</evidence>
<evidence type="ECO:0000256" key="2">
    <source>
        <dbReference type="SAM" id="MobiDB-lite"/>
    </source>
</evidence>
<feature type="domain" description="Amidohydrolase-related" evidence="3">
    <location>
        <begin position="7"/>
        <end position="280"/>
    </location>
</feature>
<dbReference type="OrthoDB" id="9787654at2"/>
<keyword evidence="4" id="KW-0378">Hydrolase</keyword>
<keyword evidence="5" id="KW-1185">Reference proteome</keyword>
<dbReference type="RefSeq" id="WP_068956360.1">
    <property type="nucleotide sequence ID" value="NZ_LGLV01000014.1"/>
</dbReference>
<feature type="region of interest" description="Disordered" evidence="2">
    <location>
        <begin position="1"/>
        <end position="28"/>
    </location>
</feature>
<dbReference type="Gene3D" id="3.20.20.140">
    <property type="entry name" value="Metal-dependent hydrolases"/>
    <property type="match status" value="1"/>
</dbReference>
<dbReference type="InterPro" id="IPR032465">
    <property type="entry name" value="ACMSD"/>
</dbReference>
<dbReference type="GO" id="GO:0016831">
    <property type="term" value="F:carboxy-lyase activity"/>
    <property type="evidence" value="ECO:0007669"/>
    <property type="project" value="InterPro"/>
</dbReference>
<sequence>MPQKVHDIHPHIISDDDSRYPRSPIGGMQSDWSKEHHVTVEDMVAAMDEAGVASSALVQAATCYGYNNSYVADAVSRYPDRFTGVGTMDVLAPDAVDVMKGWMKRGITGLRLYTGGSKLEFDFSWLDDPRSYPVWNYAGETGTPICIQGRAPAFPILVELAKRFPGTRIILDHLARMDTTDGPPYANAAPLFALAAHPNIYLKVTPRSFDLASSGKASPETFFPRLVSEFGANRIAFGSNYPASSGTLKQIVERARENFQSLTAEDQNWILGGTAEVLYPKLA</sequence>
<comment type="caution">
    <text evidence="4">The sequence shown here is derived from an EMBL/GenBank/DDBJ whole genome shotgun (WGS) entry which is preliminary data.</text>
</comment>
<evidence type="ECO:0000313" key="5">
    <source>
        <dbReference type="Proteomes" id="UP000093111"/>
    </source>
</evidence>
<evidence type="ECO:0000313" key="4">
    <source>
        <dbReference type="EMBL" id="OBZ93427.1"/>
    </source>
</evidence>
<accession>A0A1C7NWM9</accession>
<proteinExistence type="predicted"/>
<reference evidence="4 5" key="1">
    <citation type="journal article" date="2016" name="Syst. Appl. Microbiol.">
        <title>Pararhizobium polonicum sp. nov. isolated from tumors on stone fruit rootstocks.</title>
        <authorList>
            <person name="Pulawska J."/>
            <person name="Kuzmanovic N."/>
            <person name="Willems A."/>
            <person name="Pothier J.F."/>
        </authorList>
    </citation>
    <scope>NUCLEOTIDE SEQUENCE [LARGE SCALE GENOMIC DNA]</scope>
    <source>
        <strain evidence="4 5">F5.1</strain>
    </source>
</reference>
<dbReference type="InterPro" id="IPR006680">
    <property type="entry name" value="Amidohydro-rel"/>
</dbReference>
<dbReference type="Proteomes" id="UP000093111">
    <property type="component" value="Unassembled WGS sequence"/>
</dbReference>
<dbReference type="PANTHER" id="PTHR21240">
    <property type="entry name" value="2-AMINO-3-CARBOXYLMUCONATE-6-SEMIALDEHYDE DECARBOXYLASE"/>
    <property type="match status" value="1"/>
</dbReference>
<dbReference type="GO" id="GO:0016787">
    <property type="term" value="F:hydrolase activity"/>
    <property type="evidence" value="ECO:0007669"/>
    <property type="project" value="UniProtKB-KW"/>
</dbReference>
<dbReference type="PANTHER" id="PTHR21240:SF19">
    <property type="entry name" value="CATALYTIC_ HYDROLASE"/>
    <property type="match status" value="1"/>
</dbReference>